<organism evidence="2 3">
    <name type="scientific">Chelatococcus caeni</name>
    <dbReference type="NCBI Taxonomy" id="1348468"/>
    <lineage>
        <taxon>Bacteria</taxon>
        <taxon>Pseudomonadati</taxon>
        <taxon>Pseudomonadota</taxon>
        <taxon>Alphaproteobacteria</taxon>
        <taxon>Hyphomicrobiales</taxon>
        <taxon>Chelatococcaceae</taxon>
        <taxon>Chelatococcus</taxon>
    </lineage>
</organism>
<reference evidence="2 3" key="1">
    <citation type="submission" date="2020-08" db="EMBL/GenBank/DDBJ databases">
        <title>Genomic Encyclopedia of Type Strains, Phase IV (KMG-IV): sequencing the most valuable type-strain genomes for metagenomic binning, comparative biology and taxonomic classification.</title>
        <authorList>
            <person name="Goeker M."/>
        </authorList>
    </citation>
    <scope>NUCLEOTIDE SEQUENCE [LARGE SCALE GENOMIC DNA]</scope>
    <source>
        <strain evidence="2 3">DSM 103737</strain>
    </source>
</reference>
<evidence type="ECO:0000313" key="3">
    <source>
        <dbReference type="Proteomes" id="UP000577362"/>
    </source>
</evidence>
<name>A0A840C0H9_9HYPH</name>
<protein>
    <submittedName>
        <fullName evidence="2">7-keto-8-aminopelargonate synthetase-like enzyme</fullName>
    </submittedName>
</protein>
<keyword evidence="3" id="KW-1185">Reference proteome</keyword>
<dbReference type="RefSeq" id="WP_019403585.1">
    <property type="nucleotide sequence ID" value="NZ_JACIEN010000002.1"/>
</dbReference>
<comment type="caution">
    <text evidence="2">The sequence shown here is derived from an EMBL/GenBank/DDBJ whole genome shotgun (WGS) entry which is preliminary data.</text>
</comment>
<dbReference type="Proteomes" id="UP000577362">
    <property type="component" value="Unassembled WGS sequence"/>
</dbReference>
<sequence length="72" mass="8044">MTISAPPMTTQSASSSASELEQFSTQMRQLQKDQMAFQLKEAQRTMIDKQIQTVIDNNKDRANAAIQGARVQ</sequence>
<proteinExistence type="predicted"/>
<accession>A0A840C0H9</accession>
<evidence type="ECO:0000313" key="2">
    <source>
        <dbReference type="EMBL" id="MBB4017168.1"/>
    </source>
</evidence>
<evidence type="ECO:0000256" key="1">
    <source>
        <dbReference type="SAM" id="MobiDB-lite"/>
    </source>
</evidence>
<gene>
    <name evidence="2" type="ORF">GGR16_002197</name>
</gene>
<feature type="region of interest" description="Disordered" evidence="1">
    <location>
        <begin position="1"/>
        <end position="22"/>
    </location>
</feature>
<feature type="compositionally biased region" description="Polar residues" evidence="1">
    <location>
        <begin position="1"/>
        <end position="11"/>
    </location>
</feature>
<dbReference type="AlphaFoldDB" id="A0A840C0H9"/>
<dbReference type="EMBL" id="JACIEN010000002">
    <property type="protein sequence ID" value="MBB4017168.1"/>
    <property type="molecule type" value="Genomic_DNA"/>
</dbReference>